<organism evidence="2 3">
    <name type="scientific">Methanolacinia petrolearia (strain DSM 11571 / OCM 486 / SEBR 4847)</name>
    <name type="common">Methanoplanus petrolearius</name>
    <dbReference type="NCBI Taxonomy" id="679926"/>
    <lineage>
        <taxon>Archaea</taxon>
        <taxon>Methanobacteriati</taxon>
        <taxon>Methanobacteriota</taxon>
        <taxon>Stenosarchaea group</taxon>
        <taxon>Methanomicrobia</taxon>
        <taxon>Methanomicrobiales</taxon>
        <taxon>Methanomicrobiaceae</taxon>
        <taxon>Methanolacinia</taxon>
    </lineage>
</organism>
<proteinExistence type="predicted"/>
<feature type="region of interest" description="Disordered" evidence="1">
    <location>
        <begin position="21"/>
        <end position="49"/>
    </location>
</feature>
<dbReference type="EMBL" id="CP002117">
    <property type="protein sequence ID" value="ADN37028.1"/>
    <property type="molecule type" value="Genomic_DNA"/>
</dbReference>
<dbReference type="AlphaFoldDB" id="E1RD45"/>
<reference evidence="2 3" key="1">
    <citation type="journal article" date="2010" name="Stand. Genomic Sci.">
        <title>Complete genome sequence of Methanoplanus petrolearius type strain (SEBR 4847).</title>
        <authorList>
            <person name="Brambilla E."/>
            <person name="Djao O.D."/>
            <person name="Daligault H."/>
            <person name="Lapidus A."/>
            <person name="Lucas S."/>
            <person name="Hammon N."/>
            <person name="Nolan M."/>
            <person name="Tice H."/>
            <person name="Cheng J.F."/>
            <person name="Han C."/>
            <person name="Tapia R."/>
            <person name="Goodwin L."/>
            <person name="Pitluck S."/>
            <person name="Liolios K."/>
            <person name="Ivanova N."/>
            <person name="Mavromatis K."/>
            <person name="Mikhailova N."/>
            <person name="Pati A."/>
            <person name="Chen A."/>
            <person name="Palaniappan K."/>
            <person name="Land M."/>
            <person name="Hauser L."/>
            <person name="Chang Y.J."/>
            <person name="Jeffries C.D."/>
            <person name="Rohde M."/>
            <person name="Spring S."/>
            <person name="Sikorski J."/>
            <person name="Goker M."/>
            <person name="Woyke T."/>
            <person name="Bristow J."/>
            <person name="Eisen J.A."/>
            <person name="Markowitz V."/>
            <person name="Hugenholtz P."/>
            <person name="Kyrpides N.C."/>
            <person name="Klenk H.P."/>
        </authorList>
    </citation>
    <scope>NUCLEOTIDE SEQUENCE [LARGE SCALE GENOMIC DNA]</scope>
    <source>
        <strain evidence="3">DSM 11571 / OCM 486 / SEBR 4847</strain>
    </source>
</reference>
<dbReference type="HOGENOM" id="CLU_2645951_0_0_2"/>
<keyword evidence="3" id="KW-1185">Reference proteome</keyword>
<name>E1RD45_METP4</name>
<accession>E1RD45</accession>
<evidence type="ECO:0000313" key="2">
    <source>
        <dbReference type="EMBL" id="ADN37028.1"/>
    </source>
</evidence>
<evidence type="ECO:0000256" key="1">
    <source>
        <dbReference type="SAM" id="MobiDB-lite"/>
    </source>
</evidence>
<dbReference type="Proteomes" id="UP000006565">
    <property type="component" value="Chromosome"/>
</dbReference>
<gene>
    <name evidence="2" type="ordered locus">Mpet_2280</name>
</gene>
<feature type="compositionally biased region" description="Basic and acidic residues" evidence="1">
    <location>
        <begin position="27"/>
        <end position="38"/>
    </location>
</feature>
<sequence length="76" mass="8815">MRCRNKYRTVSFRGLCHPVPDLTEDEYTGRQDEKDRQAAGDQGQEGERSGYQIQYDSYDEQAKGQGYANSFIYHSL</sequence>
<evidence type="ECO:0000313" key="3">
    <source>
        <dbReference type="Proteomes" id="UP000006565"/>
    </source>
</evidence>
<protein>
    <submittedName>
        <fullName evidence="2">Uncharacterized protein</fullName>
    </submittedName>
</protein>
<dbReference type="KEGG" id="mpi:Mpet_2280"/>